<accession>A0ABR1S6N7</accession>
<comment type="caution">
    <text evidence="1">The sequence shown here is derived from an EMBL/GenBank/DDBJ whole genome shotgun (WGS) entry which is preliminary data.</text>
</comment>
<dbReference type="Proteomes" id="UP001396898">
    <property type="component" value="Unassembled WGS sequence"/>
</dbReference>
<keyword evidence="2" id="KW-1185">Reference proteome</keyword>
<name>A0ABR1S6N7_9PEZI</name>
<reference evidence="1 2" key="1">
    <citation type="submission" date="2023-01" db="EMBL/GenBank/DDBJ databases">
        <title>Analysis of 21 Apiospora genomes using comparative genomics revels a genus with tremendous synthesis potential of carbohydrate active enzymes and secondary metabolites.</title>
        <authorList>
            <person name="Sorensen T."/>
        </authorList>
    </citation>
    <scope>NUCLEOTIDE SEQUENCE [LARGE SCALE GENOMIC DNA]</scope>
    <source>
        <strain evidence="1 2">CBS 20057</strain>
    </source>
</reference>
<evidence type="ECO:0000313" key="1">
    <source>
        <dbReference type="EMBL" id="KAK8027503.1"/>
    </source>
</evidence>
<gene>
    <name evidence="1" type="ORF">PG991_004559</name>
</gene>
<evidence type="ECO:0000313" key="2">
    <source>
        <dbReference type="Proteomes" id="UP001396898"/>
    </source>
</evidence>
<proteinExistence type="predicted"/>
<protein>
    <submittedName>
        <fullName evidence="1">Uncharacterized protein</fullName>
    </submittedName>
</protein>
<dbReference type="EMBL" id="JAQQWI010000007">
    <property type="protein sequence ID" value="KAK8027503.1"/>
    <property type="molecule type" value="Genomic_DNA"/>
</dbReference>
<organism evidence="1 2">
    <name type="scientific">Apiospora marii</name>
    <dbReference type="NCBI Taxonomy" id="335849"/>
    <lineage>
        <taxon>Eukaryota</taxon>
        <taxon>Fungi</taxon>
        <taxon>Dikarya</taxon>
        <taxon>Ascomycota</taxon>
        <taxon>Pezizomycotina</taxon>
        <taxon>Sordariomycetes</taxon>
        <taxon>Xylariomycetidae</taxon>
        <taxon>Amphisphaeriales</taxon>
        <taxon>Apiosporaceae</taxon>
        <taxon>Apiospora</taxon>
    </lineage>
</organism>
<sequence>MHVRKPLLPSLFIVFFIFAPLRPKLAAFYSSLLRPEGQRDGRIGIILFSEAWLEAVPALLKQAKRLWSTLGYEDLGLWGSREVFAVGIACPS</sequence>